<accession>A0A346PS15</accession>
<dbReference type="SUPFAM" id="SSF52540">
    <property type="entry name" value="P-loop containing nucleoside triphosphate hydrolases"/>
    <property type="match status" value="1"/>
</dbReference>
<protein>
    <submittedName>
        <fullName evidence="2">Uncharacterized protein</fullName>
    </submittedName>
</protein>
<dbReference type="GeneID" id="37642801"/>
<gene>
    <name evidence="2" type="ORF">AArcMg_2314</name>
</gene>
<dbReference type="RefSeq" id="WP_228443409.1">
    <property type="nucleotide sequence ID" value="NZ_CP027033.1"/>
</dbReference>
<dbReference type="KEGG" id="nag:AArcMg_2314"/>
<name>A0A346PS15_9EURY</name>
<evidence type="ECO:0000313" key="3">
    <source>
        <dbReference type="Proteomes" id="UP000258613"/>
    </source>
</evidence>
<feature type="region of interest" description="Disordered" evidence="1">
    <location>
        <begin position="1"/>
        <end position="22"/>
    </location>
</feature>
<dbReference type="AlphaFoldDB" id="A0A346PS15"/>
<proteinExistence type="predicted"/>
<sequence length="406" mass="46030">MTDRLEYRRNGQRLMTDGGTDRESLHVTAEAREHQEGYSNRDNREIASHGGIVRDEKVSRAMAVRHIHYDPLEADRPDKMPGQAKDLEKHRQIRLVEGTETFRRAMENGDMPTIKHMVGDTSKRADVSGMKAIGKIDQLIDGPAPVIVVLGEMGAGKTDFACLLAQRWRDLNRESSLIGTNIQSLEEKNRWVDDDGDVQDGWIPDYGTLMEWVEQDGDPLEHSQRPKLFIGDEFSSAASGSGKQGYQTRQKMAPLVYKIRKYGGALIYIAHGERSIHPMLWRVGKIVKKVSQKKAIIADSIKSAKLADIEAEIEGIPPTDFRYNTKEASDWNWSQYGDETEEMEADEAVRKTAIWTVIRCKEEGMSNRETARFVPYSHGWVGSRWREYTEDGKHAETLAKVNEVIA</sequence>
<reference evidence="3" key="1">
    <citation type="submission" date="2018-02" db="EMBL/GenBank/DDBJ databases">
        <title>Phenotypic and genomic properties of facultatively anaerobic sulfur-reducing natronoarchaea from hypersaline soda lakes.</title>
        <authorList>
            <person name="Sorokin D.Y."/>
            <person name="Kublanov I.V."/>
            <person name="Roman P."/>
            <person name="Sinninghe Damste J.S."/>
            <person name="Golyshin P.N."/>
            <person name="Rojo D."/>
            <person name="Ciordia S."/>
            <person name="Mena M.D.C."/>
            <person name="Ferrer M."/>
            <person name="Messina E."/>
            <person name="Smedile F."/>
            <person name="La Spada G."/>
            <person name="La Cono V."/>
            <person name="Yakimov M.M."/>
        </authorList>
    </citation>
    <scope>NUCLEOTIDE SEQUENCE [LARGE SCALE GENOMIC DNA]</scope>
    <source>
        <strain evidence="3">AArc-Mg</strain>
    </source>
</reference>
<dbReference type="EMBL" id="CP027033">
    <property type="protein sequence ID" value="AXR82310.1"/>
    <property type="molecule type" value="Genomic_DNA"/>
</dbReference>
<evidence type="ECO:0000256" key="1">
    <source>
        <dbReference type="SAM" id="MobiDB-lite"/>
    </source>
</evidence>
<organism evidence="2 3">
    <name type="scientific">Natrarchaeobaculum sulfurireducens</name>
    <dbReference type="NCBI Taxonomy" id="2044521"/>
    <lineage>
        <taxon>Archaea</taxon>
        <taxon>Methanobacteriati</taxon>
        <taxon>Methanobacteriota</taxon>
        <taxon>Stenosarchaea group</taxon>
        <taxon>Halobacteria</taxon>
        <taxon>Halobacteriales</taxon>
        <taxon>Natrialbaceae</taxon>
        <taxon>Natrarchaeobaculum</taxon>
    </lineage>
</organism>
<keyword evidence="3" id="KW-1185">Reference proteome</keyword>
<dbReference type="Proteomes" id="UP000258613">
    <property type="component" value="Chromosome"/>
</dbReference>
<dbReference type="InterPro" id="IPR027417">
    <property type="entry name" value="P-loop_NTPase"/>
</dbReference>
<evidence type="ECO:0000313" key="2">
    <source>
        <dbReference type="EMBL" id="AXR82310.1"/>
    </source>
</evidence>